<dbReference type="EMBL" id="CM023476">
    <property type="protein sequence ID" value="KAH7940959.1"/>
    <property type="molecule type" value="Genomic_DNA"/>
</dbReference>
<gene>
    <name evidence="1" type="ORF">HPB49_008366</name>
</gene>
<evidence type="ECO:0000313" key="2">
    <source>
        <dbReference type="Proteomes" id="UP000821865"/>
    </source>
</evidence>
<proteinExistence type="predicted"/>
<evidence type="ECO:0000313" key="1">
    <source>
        <dbReference type="EMBL" id="KAH7940959.1"/>
    </source>
</evidence>
<keyword evidence="2" id="KW-1185">Reference proteome</keyword>
<comment type="caution">
    <text evidence="1">The sequence shown here is derived from an EMBL/GenBank/DDBJ whole genome shotgun (WGS) entry which is preliminary data.</text>
</comment>
<dbReference type="Proteomes" id="UP000821865">
    <property type="component" value="Chromosome 7"/>
</dbReference>
<organism evidence="1 2">
    <name type="scientific">Dermacentor silvarum</name>
    <name type="common">Tick</name>
    <dbReference type="NCBI Taxonomy" id="543639"/>
    <lineage>
        <taxon>Eukaryota</taxon>
        <taxon>Metazoa</taxon>
        <taxon>Ecdysozoa</taxon>
        <taxon>Arthropoda</taxon>
        <taxon>Chelicerata</taxon>
        <taxon>Arachnida</taxon>
        <taxon>Acari</taxon>
        <taxon>Parasitiformes</taxon>
        <taxon>Ixodida</taxon>
        <taxon>Ixodoidea</taxon>
        <taxon>Ixodidae</taxon>
        <taxon>Rhipicephalinae</taxon>
        <taxon>Dermacentor</taxon>
    </lineage>
</organism>
<accession>A0ACB8CE08</accession>
<reference evidence="1" key="1">
    <citation type="submission" date="2020-05" db="EMBL/GenBank/DDBJ databases">
        <title>Large-scale comparative analyses of tick genomes elucidate their genetic diversity and vector capacities.</title>
        <authorList>
            <person name="Jia N."/>
            <person name="Wang J."/>
            <person name="Shi W."/>
            <person name="Du L."/>
            <person name="Sun Y."/>
            <person name="Zhan W."/>
            <person name="Jiang J."/>
            <person name="Wang Q."/>
            <person name="Zhang B."/>
            <person name="Ji P."/>
            <person name="Sakyi L.B."/>
            <person name="Cui X."/>
            <person name="Yuan T."/>
            <person name="Jiang B."/>
            <person name="Yang W."/>
            <person name="Lam T.T.-Y."/>
            <person name="Chang Q."/>
            <person name="Ding S."/>
            <person name="Wang X."/>
            <person name="Zhu J."/>
            <person name="Ruan X."/>
            <person name="Zhao L."/>
            <person name="Wei J."/>
            <person name="Que T."/>
            <person name="Du C."/>
            <person name="Cheng J."/>
            <person name="Dai P."/>
            <person name="Han X."/>
            <person name="Huang E."/>
            <person name="Gao Y."/>
            <person name="Liu J."/>
            <person name="Shao H."/>
            <person name="Ye R."/>
            <person name="Li L."/>
            <person name="Wei W."/>
            <person name="Wang X."/>
            <person name="Wang C."/>
            <person name="Yang T."/>
            <person name="Huo Q."/>
            <person name="Li W."/>
            <person name="Guo W."/>
            <person name="Chen H."/>
            <person name="Zhou L."/>
            <person name="Ni X."/>
            <person name="Tian J."/>
            <person name="Zhou Y."/>
            <person name="Sheng Y."/>
            <person name="Liu T."/>
            <person name="Pan Y."/>
            <person name="Xia L."/>
            <person name="Li J."/>
            <person name="Zhao F."/>
            <person name="Cao W."/>
        </authorList>
    </citation>
    <scope>NUCLEOTIDE SEQUENCE</scope>
    <source>
        <strain evidence="1">Dsil-2018</strain>
    </source>
</reference>
<sequence length="373" mass="40122">MNDPQFGMDSTRSWVVAAFLSLVMSMTMAGQQTAGVLFYGIVHTYGVSRQEASWPIVLTTTVTCLTVGVLFYGIVHTYDVSREEASWPLALTHSLAFLAGPVMGYLCSRFSCQVVLFVSTLTAGASVCSCFFADSIFSLNILFGIIHGTAACGVHVAVSVIVSQHFEKRRTTAYSVIYTAMCINSVYLPPLAELFRVTYGVRGTFLLLGGMVLNSFPPVLAVQSPEWTKQKKRSLGNSRGIQDGNFPDDAEMSHGKVEKTKFAEVPIDQNGDFSLKAVPLLSSNNELMAKDSAASPSFTLIARQFISIPFAVNAISFCVIGLGMSTFILLAVDIAVDRGIAPSSGVFLLNAFAVTDIVARPLSGVVIDSGLYH</sequence>
<protein>
    <submittedName>
        <fullName evidence="1">Uncharacterized protein</fullName>
    </submittedName>
</protein>
<name>A0ACB8CE08_DERSI</name>